<dbReference type="FunCoup" id="D8SWN2">
    <property type="interactions" value="4693"/>
</dbReference>
<evidence type="ECO:0000256" key="3">
    <source>
        <dbReference type="ARBA" id="ARBA00022737"/>
    </source>
</evidence>
<dbReference type="Proteomes" id="UP000001514">
    <property type="component" value="Unassembled WGS sequence"/>
</dbReference>
<feature type="region of interest" description="Disordered" evidence="4">
    <location>
        <begin position="884"/>
        <end position="907"/>
    </location>
</feature>
<feature type="compositionally biased region" description="Low complexity" evidence="4">
    <location>
        <begin position="723"/>
        <end position="745"/>
    </location>
</feature>
<evidence type="ECO:0000313" key="7">
    <source>
        <dbReference type="Proteomes" id="UP000001514"/>
    </source>
</evidence>
<dbReference type="GO" id="GO:0031929">
    <property type="term" value="P:TOR signaling"/>
    <property type="evidence" value="ECO:0000318"/>
    <property type="project" value="GO_Central"/>
</dbReference>
<feature type="compositionally biased region" description="Polar residues" evidence="4">
    <location>
        <begin position="884"/>
        <end position="893"/>
    </location>
</feature>
<dbReference type="GO" id="GO:0030307">
    <property type="term" value="P:positive regulation of cell growth"/>
    <property type="evidence" value="ECO:0000318"/>
    <property type="project" value="GO_Central"/>
</dbReference>
<dbReference type="SMART" id="SM00320">
    <property type="entry name" value="WD40"/>
    <property type="match status" value="7"/>
</dbReference>
<accession>D8SWN2</accession>
<evidence type="ECO:0000313" key="6">
    <source>
        <dbReference type="EMBL" id="EFJ11123.1"/>
    </source>
</evidence>
<dbReference type="FunFam" id="1.25.10.10:FF:000145">
    <property type="entry name" value="Regulatory-associated protein of TOR 1"/>
    <property type="match status" value="1"/>
</dbReference>
<sequence length="1323" mass="143403">MDEGGNATTRGIAALLPPACYLCDLRHEAAPAPAPAPATAAVSKWRMKDRMKTGCVALVLCLNIGIDPPDVIKISPCARMECWIEPSAKAIDVIGQTLQSQYKRWQPKALYNLRLDSTVDEVKKLCVQCRETAKSERVLFHYNGHGVPKPTASGEIWFFNQSYTQYIPLSVYELDSWLGSPSIYVFDCSGAGAIIKAFCERPDFTATKNCILLAACGANELLPQNPVFPADLFTACLTTPIKVALRWFCSRSLLRDSLRLDLVDKIPGRQIDRKTPLGELNWIFTAVTDTIAWNVLPPELFQRLFRQDLLVASLFRNFLLAERIMRSANCAPQCYPRLPLTHQHPMWDAWDMAAEFCLAQLPALLDDPNAEFKPSSFFAQQLSAFEVWLSSGSERKPPPEQLPIVLQVLLSQSHRFRALVLLGRFLDMGPWAIDLALSVGIFPYVLKLLQTTATELRQILVFIWTKILALDKSCQVDLVKDKGHLYFIRFLDSPDYLAEQQAMAAFVLSVIVDGYPRGQLACHEAGVVSILLRHVQAGTELETQAEPLFLQWACLCLGKLWDGTSAAQACAFRENAISSLAQLLSEPQPEVRASAVFALGTLLSSSKNDAAAEEDNEDDRLVIEQDIAKVLLRAVGDGSPLVRAELAIAFAHFATNHHKFLNSAAAAYLKPPSNPALADFSSSKSPTGSLICPSQVLLVVRSLSLDQKAQPDVSAAGGEKQDGSNSSSAPSSAPSSGASSPLDGSKLVVNGSNGNGTLKLRRPRAEDNNSLYLRCIATAYALARDTSPQVAELGQKVLHIIGVGSLLNSWKGSGKPGHHRNSSVPSIHLGAGGGLTRSTSWVETNLASLVAPLRSSASPTRPSFLSVSPMGMRRVPSLEFSPSLTARESTRLSSRIPGEASSGLTPTVPKVHSMAGFAEAGSILSATNQTSQQDVPASSLYDWSCGHFSRPLLEPTQDEDGDAPALRLAREKKAVDGISKCQHLHVTKLGDPIWDGQSDNCTRAVVLHPFDPLICAADDKETIKVWNYEEKDGSEMNSFDNHSFPERGVSKLCFVNELEHSLLLVASSDGSVRVWKDYAIKGKQRLATSWQALQGPRPGNRAASAVVDWQQATGYLYASAGESSSIVVWDLDRELLACTIQAPGESGISAMSASQSPSGVLAVGCCDGAVRIYDIRSHSPLVSGMRPHTHRVIGLEFQSASSAQTVVSASQTGDVKFLDLRFPSAAAWGFGAHSRGHLTALSVHRHAPVIATGSMNNGIRVFNLSGQEVSRIRYYNSFLAVKIGAVSCLSFHPYSVHLAAAAADSIVTIYCGESVDTREQQPS</sequence>
<evidence type="ECO:0000256" key="1">
    <source>
        <dbReference type="ARBA" id="ARBA00009257"/>
    </source>
</evidence>
<feature type="region of interest" description="Disordered" evidence="4">
    <location>
        <begin position="710"/>
        <end position="762"/>
    </location>
</feature>
<evidence type="ECO:0000259" key="5">
    <source>
        <dbReference type="SMART" id="SM01302"/>
    </source>
</evidence>
<name>D8SWN2_SELML</name>
<evidence type="ECO:0000256" key="2">
    <source>
        <dbReference type="ARBA" id="ARBA00022574"/>
    </source>
</evidence>
<dbReference type="Pfam" id="PF14538">
    <property type="entry name" value="Raptor_N"/>
    <property type="match status" value="1"/>
</dbReference>
<dbReference type="GO" id="GO:0030674">
    <property type="term" value="F:protein-macromolecule adaptor activity"/>
    <property type="evidence" value="ECO:0000318"/>
    <property type="project" value="GO_Central"/>
</dbReference>
<dbReference type="EMBL" id="GL377649">
    <property type="protein sequence ID" value="EFJ11123.1"/>
    <property type="molecule type" value="Genomic_DNA"/>
</dbReference>
<dbReference type="PANTHER" id="PTHR12848">
    <property type="entry name" value="REGULATORY-ASSOCIATED PROTEIN OF MTOR"/>
    <property type="match status" value="1"/>
</dbReference>
<dbReference type="SUPFAM" id="SSF50978">
    <property type="entry name" value="WD40 repeat-like"/>
    <property type="match status" value="1"/>
</dbReference>
<proteinExistence type="inferred from homology"/>
<protein>
    <recommendedName>
        <fullName evidence="5">Raptor N-terminal CASPase-like domain-containing protein</fullName>
    </recommendedName>
</protein>
<dbReference type="InterPro" id="IPR029347">
    <property type="entry name" value="Raptor_N"/>
</dbReference>
<gene>
    <name evidence="6" type="ORF">SELMODRAFT_183380</name>
</gene>
<dbReference type="Pfam" id="PF00400">
    <property type="entry name" value="WD40"/>
    <property type="match status" value="1"/>
</dbReference>
<dbReference type="SUPFAM" id="SSF48371">
    <property type="entry name" value="ARM repeat"/>
    <property type="match status" value="1"/>
</dbReference>
<dbReference type="OMA" id="WNYKEAT"/>
<keyword evidence="3" id="KW-0677">Repeat</keyword>
<dbReference type="InterPro" id="IPR015943">
    <property type="entry name" value="WD40/YVTN_repeat-like_dom_sf"/>
</dbReference>
<dbReference type="eggNOG" id="KOG1517">
    <property type="taxonomic scope" value="Eukaryota"/>
</dbReference>
<dbReference type="PRINTS" id="PR01547">
    <property type="entry name" value="YEAST176DUF"/>
</dbReference>
<dbReference type="GO" id="GO:0031931">
    <property type="term" value="C:TORC1 complex"/>
    <property type="evidence" value="ECO:0000318"/>
    <property type="project" value="GO_Central"/>
</dbReference>
<dbReference type="PANTHER" id="PTHR12848:SF16">
    <property type="entry name" value="REGULATORY-ASSOCIATED PROTEIN OF MTOR"/>
    <property type="match status" value="1"/>
</dbReference>
<dbReference type="Gramene" id="EFJ11123">
    <property type="protein sequence ID" value="EFJ11123"/>
    <property type="gene ID" value="SELMODRAFT_183380"/>
</dbReference>
<dbReference type="SMART" id="SM01302">
    <property type="entry name" value="Raptor_N"/>
    <property type="match status" value="1"/>
</dbReference>
<comment type="similarity">
    <text evidence="1">Belongs to the WD repeat RAPTOR family.</text>
</comment>
<dbReference type="InterPro" id="IPR016024">
    <property type="entry name" value="ARM-type_fold"/>
</dbReference>
<feature type="domain" description="Raptor N-terminal CASPase-like" evidence="5">
    <location>
        <begin position="50"/>
        <end position="199"/>
    </location>
</feature>
<dbReference type="GO" id="GO:0010506">
    <property type="term" value="P:regulation of autophagy"/>
    <property type="evidence" value="ECO:0000318"/>
    <property type="project" value="GO_Central"/>
</dbReference>
<dbReference type="InParanoid" id="D8SWN2"/>
<dbReference type="KEGG" id="smo:SELMODRAFT_183380"/>
<dbReference type="Gene3D" id="1.25.10.10">
    <property type="entry name" value="Leucine-rich Repeat Variant"/>
    <property type="match status" value="1"/>
</dbReference>
<keyword evidence="7" id="KW-1185">Reference proteome</keyword>
<dbReference type="GO" id="GO:0071230">
    <property type="term" value="P:cellular response to amino acid stimulus"/>
    <property type="evidence" value="ECO:0000318"/>
    <property type="project" value="GO_Central"/>
</dbReference>
<dbReference type="InterPro" id="IPR001680">
    <property type="entry name" value="WD40_rpt"/>
</dbReference>
<dbReference type="GO" id="GO:0005737">
    <property type="term" value="C:cytoplasm"/>
    <property type="evidence" value="ECO:0000318"/>
    <property type="project" value="GO_Central"/>
</dbReference>
<dbReference type="InterPro" id="IPR011989">
    <property type="entry name" value="ARM-like"/>
</dbReference>
<dbReference type="Gene3D" id="2.130.10.10">
    <property type="entry name" value="YVTN repeat-like/Quinoprotein amine dehydrogenase"/>
    <property type="match status" value="2"/>
</dbReference>
<organism evidence="7">
    <name type="scientific">Selaginella moellendorffii</name>
    <name type="common">Spikemoss</name>
    <dbReference type="NCBI Taxonomy" id="88036"/>
    <lineage>
        <taxon>Eukaryota</taxon>
        <taxon>Viridiplantae</taxon>
        <taxon>Streptophyta</taxon>
        <taxon>Embryophyta</taxon>
        <taxon>Tracheophyta</taxon>
        <taxon>Lycopodiopsida</taxon>
        <taxon>Selaginellales</taxon>
        <taxon>Selaginellaceae</taxon>
        <taxon>Selaginella</taxon>
    </lineage>
</organism>
<keyword evidence="2" id="KW-0853">WD repeat</keyword>
<dbReference type="InterPro" id="IPR004083">
    <property type="entry name" value="Raptor"/>
</dbReference>
<evidence type="ECO:0000256" key="4">
    <source>
        <dbReference type="SAM" id="MobiDB-lite"/>
    </source>
</evidence>
<dbReference type="STRING" id="88036.D8SWN2"/>
<dbReference type="HOGENOM" id="CLU_001136_3_0_1"/>
<dbReference type="GO" id="GO:0009267">
    <property type="term" value="P:cellular response to starvation"/>
    <property type="evidence" value="ECO:0000318"/>
    <property type="project" value="GO_Central"/>
</dbReference>
<reference evidence="6 7" key="1">
    <citation type="journal article" date="2011" name="Science">
        <title>The Selaginella genome identifies genetic changes associated with the evolution of vascular plants.</title>
        <authorList>
            <person name="Banks J.A."/>
            <person name="Nishiyama T."/>
            <person name="Hasebe M."/>
            <person name="Bowman J.L."/>
            <person name="Gribskov M."/>
            <person name="dePamphilis C."/>
            <person name="Albert V.A."/>
            <person name="Aono N."/>
            <person name="Aoyama T."/>
            <person name="Ambrose B.A."/>
            <person name="Ashton N.W."/>
            <person name="Axtell M.J."/>
            <person name="Barker E."/>
            <person name="Barker M.S."/>
            <person name="Bennetzen J.L."/>
            <person name="Bonawitz N.D."/>
            <person name="Chapple C."/>
            <person name="Cheng C."/>
            <person name="Correa L.G."/>
            <person name="Dacre M."/>
            <person name="DeBarry J."/>
            <person name="Dreyer I."/>
            <person name="Elias M."/>
            <person name="Engstrom E.M."/>
            <person name="Estelle M."/>
            <person name="Feng L."/>
            <person name="Finet C."/>
            <person name="Floyd S.K."/>
            <person name="Frommer W.B."/>
            <person name="Fujita T."/>
            <person name="Gramzow L."/>
            <person name="Gutensohn M."/>
            <person name="Harholt J."/>
            <person name="Hattori M."/>
            <person name="Heyl A."/>
            <person name="Hirai T."/>
            <person name="Hiwatashi Y."/>
            <person name="Ishikawa M."/>
            <person name="Iwata M."/>
            <person name="Karol K.G."/>
            <person name="Koehler B."/>
            <person name="Kolukisaoglu U."/>
            <person name="Kubo M."/>
            <person name="Kurata T."/>
            <person name="Lalonde S."/>
            <person name="Li K."/>
            <person name="Li Y."/>
            <person name="Litt A."/>
            <person name="Lyons E."/>
            <person name="Manning G."/>
            <person name="Maruyama T."/>
            <person name="Michael T.P."/>
            <person name="Mikami K."/>
            <person name="Miyazaki S."/>
            <person name="Morinaga S."/>
            <person name="Murata T."/>
            <person name="Mueller-Roeber B."/>
            <person name="Nelson D.R."/>
            <person name="Obara M."/>
            <person name="Oguri Y."/>
            <person name="Olmstead R.G."/>
            <person name="Onodera N."/>
            <person name="Petersen B.L."/>
            <person name="Pils B."/>
            <person name="Prigge M."/>
            <person name="Rensing S.A."/>
            <person name="Riano-Pachon D.M."/>
            <person name="Roberts A.W."/>
            <person name="Sato Y."/>
            <person name="Scheller H.V."/>
            <person name="Schulz B."/>
            <person name="Schulz C."/>
            <person name="Shakirov E.V."/>
            <person name="Shibagaki N."/>
            <person name="Shinohara N."/>
            <person name="Shippen D.E."/>
            <person name="Soerensen I."/>
            <person name="Sotooka R."/>
            <person name="Sugimoto N."/>
            <person name="Sugita M."/>
            <person name="Sumikawa N."/>
            <person name="Tanurdzic M."/>
            <person name="Theissen G."/>
            <person name="Ulvskov P."/>
            <person name="Wakazuki S."/>
            <person name="Weng J.K."/>
            <person name="Willats W.W."/>
            <person name="Wipf D."/>
            <person name="Wolf P.G."/>
            <person name="Yang L."/>
            <person name="Zimmer A.D."/>
            <person name="Zhu Q."/>
            <person name="Mitros T."/>
            <person name="Hellsten U."/>
            <person name="Loque D."/>
            <person name="Otillar R."/>
            <person name="Salamov A."/>
            <person name="Schmutz J."/>
            <person name="Shapiro H."/>
            <person name="Lindquist E."/>
            <person name="Lucas S."/>
            <person name="Rokhsar D."/>
            <person name="Grigoriev I.V."/>
        </authorList>
    </citation>
    <scope>NUCLEOTIDE SEQUENCE [LARGE SCALE GENOMIC DNA]</scope>
</reference>
<dbReference type="InterPro" id="IPR036322">
    <property type="entry name" value="WD40_repeat_dom_sf"/>
</dbReference>